<name>A0AAD5RAD1_PARTN</name>
<proteinExistence type="predicted"/>
<comment type="caution">
    <text evidence="1">The sequence shown here is derived from an EMBL/GenBank/DDBJ whole genome shotgun (WGS) entry which is preliminary data.</text>
</comment>
<dbReference type="AlphaFoldDB" id="A0AAD5RAD1"/>
<sequence length="51" mass="5910">MNAVVKDLVPWERAFFGSISRNSAMKQHQRDDWWNDKTALTLSEDLTTGEI</sequence>
<gene>
    <name evidence="1" type="ORF">KIN20_034860</name>
</gene>
<keyword evidence="2" id="KW-1185">Reference proteome</keyword>
<evidence type="ECO:0000313" key="2">
    <source>
        <dbReference type="Proteomes" id="UP001196413"/>
    </source>
</evidence>
<dbReference type="EMBL" id="JAHQIW010007168">
    <property type="protein sequence ID" value="KAJ1372655.1"/>
    <property type="molecule type" value="Genomic_DNA"/>
</dbReference>
<accession>A0AAD5RAD1</accession>
<dbReference type="Proteomes" id="UP001196413">
    <property type="component" value="Unassembled WGS sequence"/>
</dbReference>
<evidence type="ECO:0000313" key="1">
    <source>
        <dbReference type="EMBL" id="KAJ1372655.1"/>
    </source>
</evidence>
<protein>
    <submittedName>
        <fullName evidence="1">Uncharacterized protein</fullName>
    </submittedName>
</protein>
<organism evidence="1 2">
    <name type="scientific">Parelaphostrongylus tenuis</name>
    <name type="common">Meningeal worm</name>
    <dbReference type="NCBI Taxonomy" id="148309"/>
    <lineage>
        <taxon>Eukaryota</taxon>
        <taxon>Metazoa</taxon>
        <taxon>Ecdysozoa</taxon>
        <taxon>Nematoda</taxon>
        <taxon>Chromadorea</taxon>
        <taxon>Rhabditida</taxon>
        <taxon>Rhabditina</taxon>
        <taxon>Rhabditomorpha</taxon>
        <taxon>Strongyloidea</taxon>
        <taxon>Metastrongylidae</taxon>
        <taxon>Parelaphostrongylus</taxon>
    </lineage>
</organism>
<reference evidence="1" key="1">
    <citation type="submission" date="2021-06" db="EMBL/GenBank/DDBJ databases">
        <title>Parelaphostrongylus tenuis whole genome reference sequence.</title>
        <authorList>
            <person name="Garwood T.J."/>
            <person name="Larsen P.A."/>
            <person name="Fountain-Jones N.M."/>
            <person name="Garbe J.R."/>
            <person name="Macchietto M.G."/>
            <person name="Kania S.A."/>
            <person name="Gerhold R.W."/>
            <person name="Richards J.E."/>
            <person name="Wolf T.M."/>
        </authorList>
    </citation>
    <scope>NUCLEOTIDE SEQUENCE</scope>
    <source>
        <strain evidence="1">MNPRO001-30</strain>
        <tissue evidence="1">Meninges</tissue>
    </source>
</reference>